<reference evidence="1" key="1">
    <citation type="submission" date="2023-11" db="EMBL/GenBank/DDBJ databases">
        <title>Genome assemblies of two species of porcelain crab, Petrolisthes cinctipes and Petrolisthes manimaculis (Anomura: Porcellanidae).</title>
        <authorList>
            <person name="Angst P."/>
        </authorList>
    </citation>
    <scope>NUCLEOTIDE SEQUENCE</scope>
    <source>
        <strain evidence="1">PB745_02</strain>
        <tissue evidence="1">Gill</tissue>
    </source>
</reference>
<dbReference type="AlphaFoldDB" id="A0AAE1U7U0"/>
<dbReference type="Proteomes" id="UP001292094">
    <property type="component" value="Unassembled WGS sequence"/>
</dbReference>
<gene>
    <name evidence="1" type="ORF">Pmani_015259</name>
</gene>
<comment type="caution">
    <text evidence="1">The sequence shown here is derived from an EMBL/GenBank/DDBJ whole genome shotgun (WGS) entry which is preliminary data.</text>
</comment>
<evidence type="ECO:0000313" key="2">
    <source>
        <dbReference type="Proteomes" id="UP001292094"/>
    </source>
</evidence>
<evidence type="ECO:0000313" key="1">
    <source>
        <dbReference type="EMBL" id="KAK4313397.1"/>
    </source>
</evidence>
<name>A0AAE1U7U0_9EUCA</name>
<sequence length="73" mass="8102">MYPYTLLHVPEPAMMEPYPRLNSALLPLSCIYPQNHDGALPSSQLSLTLVSAQPYISPVVLDSSLLRKYNKSA</sequence>
<dbReference type="EMBL" id="JAWZYT010001320">
    <property type="protein sequence ID" value="KAK4313397.1"/>
    <property type="molecule type" value="Genomic_DNA"/>
</dbReference>
<accession>A0AAE1U7U0</accession>
<protein>
    <submittedName>
        <fullName evidence="1">Uncharacterized protein</fullName>
    </submittedName>
</protein>
<organism evidence="1 2">
    <name type="scientific">Petrolisthes manimaculis</name>
    <dbReference type="NCBI Taxonomy" id="1843537"/>
    <lineage>
        <taxon>Eukaryota</taxon>
        <taxon>Metazoa</taxon>
        <taxon>Ecdysozoa</taxon>
        <taxon>Arthropoda</taxon>
        <taxon>Crustacea</taxon>
        <taxon>Multicrustacea</taxon>
        <taxon>Malacostraca</taxon>
        <taxon>Eumalacostraca</taxon>
        <taxon>Eucarida</taxon>
        <taxon>Decapoda</taxon>
        <taxon>Pleocyemata</taxon>
        <taxon>Anomura</taxon>
        <taxon>Galatheoidea</taxon>
        <taxon>Porcellanidae</taxon>
        <taxon>Petrolisthes</taxon>
    </lineage>
</organism>
<proteinExistence type="predicted"/>
<keyword evidence="2" id="KW-1185">Reference proteome</keyword>